<dbReference type="Pfam" id="PF02197">
    <property type="entry name" value="RIIa"/>
    <property type="match status" value="1"/>
</dbReference>
<dbReference type="PROSITE" id="PS50096">
    <property type="entry name" value="IQ"/>
    <property type="match status" value="1"/>
</dbReference>
<proteinExistence type="predicted"/>
<evidence type="ECO:0000313" key="4">
    <source>
        <dbReference type="EMBL" id="CAB3245794.1"/>
    </source>
</evidence>
<keyword evidence="5" id="KW-1185">Reference proteome</keyword>
<feature type="compositionally biased region" description="Polar residues" evidence="2">
    <location>
        <begin position="190"/>
        <end position="213"/>
    </location>
</feature>
<dbReference type="InterPro" id="IPR000048">
    <property type="entry name" value="IQ_motif_EF-hand-BS"/>
</dbReference>
<feature type="compositionally biased region" description="Low complexity" evidence="2">
    <location>
        <begin position="761"/>
        <end position="770"/>
    </location>
</feature>
<feature type="compositionally biased region" description="Polar residues" evidence="2">
    <location>
        <begin position="719"/>
        <end position="730"/>
    </location>
</feature>
<dbReference type="AlphaFoldDB" id="A0A8S1AK95"/>
<evidence type="ECO:0000256" key="2">
    <source>
        <dbReference type="SAM" id="MobiDB-lite"/>
    </source>
</evidence>
<dbReference type="InterPro" id="IPR003117">
    <property type="entry name" value="cAMP_dep_PK_reg_su_I/II_a/b"/>
</dbReference>
<dbReference type="SUPFAM" id="SSF47391">
    <property type="entry name" value="Dimerization-anchoring domain of cAMP-dependent PK regulatory subunit"/>
    <property type="match status" value="1"/>
</dbReference>
<evidence type="ECO:0000256" key="1">
    <source>
        <dbReference type="SAM" id="Coils"/>
    </source>
</evidence>
<feature type="compositionally biased region" description="Basic and acidic residues" evidence="2">
    <location>
        <begin position="555"/>
        <end position="575"/>
    </location>
</feature>
<reference evidence="4 5" key="1">
    <citation type="submission" date="2020-04" db="EMBL/GenBank/DDBJ databases">
        <authorList>
            <person name="Wallbank WR R."/>
            <person name="Pardo Diaz C."/>
            <person name="Kozak K."/>
            <person name="Martin S."/>
            <person name="Jiggins C."/>
            <person name="Moest M."/>
            <person name="Warren A I."/>
            <person name="Byers J.R.P. K."/>
            <person name="Montejo-Kovacevich G."/>
            <person name="Yen C E."/>
        </authorList>
    </citation>
    <scope>NUCLEOTIDE SEQUENCE [LARGE SCALE GENOMIC DNA]</scope>
</reference>
<keyword evidence="1" id="KW-0175">Coiled coil</keyword>
<dbReference type="CDD" id="cd12100">
    <property type="entry name" value="DD_CABYR_SP17"/>
    <property type="match status" value="1"/>
</dbReference>
<organism evidence="4 5">
    <name type="scientific">Arctia plantaginis</name>
    <name type="common">Wood tiger moth</name>
    <name type="synonym">Phalaena plantaginis</name>
    <dbReference type="NCBI Taxonomy" id="874455"/>
    <lineage>
        <taxon>Eukaryota</taxon>
        <taxon>Metazoa</taxon>
        <taxon>Ecdysozoa</taxon>
        <taxon>Arthropoda</taxon>
        <taxon>Hexapoda</taxon>
        <taxon>Insecta</taxon>
        <taxon>Pterygota</taxon>
        <taxon>Neoptera</taxon>
        <taxon>Endopterygota</taxon>
        <taxon>Lepidoptera</taxon>
        <taxon>Glossata</taxon>
        <taxon>Ditrysia</taxon>
        <taxon>Noctuoidea</taxon>
        <taxon>Erebidae</taxon>
        <taxon>Arctiinae</taxon>
        <taxon>Arctia</taxon>
    </lineage>
</organism>
<evidence type="ECO:0000259" key="3">
    <source>
        <dbReference type="SMART" id="SM00394"/>
    </source>
</evidence>
<feature type="region of interest" description="Disordered" evidence="2">
    <location>
        <begin position="709"/>
        <end position="730"/>
    </location>
</feature>
<feature type="region of interest" description="Disordered" evidence="2">
    <location>
        <begin position="185"/>
        <end position="213"/>
    </location>
</feature>
<feature type="region of interest" description="Disordered" evidence="2">
    <location>
        <begin position="552"/>
        <end position="575"/>
    </location>
</feature>
<feature type="compositionally biased region" description="Polar residues" evidence="2">
    <location>
        <begin position="793"/>
        <end position="804"/>
    </location>
</feature>
<dbReference type="SMART" id="SM00015">
    <property type="entry name" value="IQ"/>
    <property type="match status" value="1"/>
</dbReference>
<dbReference type="InterPro" id="IPR047579">
    <property type="entry name" value="DD_CABYR_SP17"/>
</dbReference>
<feature type="compositionally biased region" description="Basic and acidic residues" evidence="2">
    <location>
        <begin position="777"/>
        <end position="791"/>
    </location>
</feature>
<accession>A0A8S1AK95</accession>
<dbReference type="Proteomes" id="UP000494106">
    <property type="component" value="Unassembled WGS sequence"/>
</dbReference>
<dbReference type="EMBL" id="CADEBC010000525">
    <property type="protein sequence ID" value="CAB3245794.1"/>
    <property type="molecule type" value="Genomic_DNA"/>
</dbReference>
<feature type="compositionally biased region" description="Low complexity" evidence="2">
    <location>
        <begin position="709"/>
        <end position="718"/>
    </location>
</feature>
<feature type="domain" description="RIIa" evidence="3">
    <location>
        <begin position="19"/>
        <end position="56"/>
    </location>
</feature>
<dbReference type="Gene3D" id="1.20.890.10">
    <property type="entry name" value="cAMP-dependent protein kinase regulatory subunit, dimerization-anchoring domain"/>
    <property type="match status" value="1"/>
</dbReference>
<gene>
    <name evidence="4" type="ORF">APLA_LOCUS10599</name>
</gene>
<feature type="coiled-coil region" evidence="1">
    <location>
        <begin position="78"/>
        <end position="114"/>
    </location>
</feature>
<name>A0A8S1AK95_ARCPL</name>
<dbReference type="Pfam" id="PF00612">
    <property type="entry name" value="IQ"/>
    <property type="match status" value="2"/>
</dbReference>
<evidence type="ECO:0000313" key="5">
    <source>
        <dbReference type="Proteomes" id="UP000494106"/>
    </source>
</evidence>
<sequence>MRLTSSRAYYRPSPPKMPPGLVELMEGLTKEVLKRNPSDIYGFCAGHMQQLLDKRDGPSPKKALPLEEKITRAQGKVRQRAENRRKEYDKNVVVQQQNNNVTSLNDIKTNLKLEDSSIVFDKDNDEVAQNNDNTQIRQDQVLKYSNEMEIANESRWTVSKQTEDVDDNKDNKQNFVNVQEVETVHPQISEEGQSATGTESNQQNGSTIVNDISSNMKPDIETVNKNLIDKNILLLYDTSKLLNVTNQINENQDENLIKHEGQSEIYHQKLEPAETESKKSLYVCGVDNIPNENSKGENITDSKDSKQPVDIPVGIEKNLSESFNAEQVNIDNFNDNEKVTIKDTQLPTDLIDMYFSTSPHHTDDNVRQHQHTKDVQLSTPVDDVQKLNDATDSFTHSDVLRTDHHDDVEVDNVDDPPKNNSKILRELIEKDIIGKCDDVKGLNNTTNSDEIHDQHKQIANIFVGVNNTIEKMQTPQMGLLETGVDSDIQTLVTENSVNDTYEINDVGGTLQLKRITSFDDMDQENEKNSNLEQTSAENVCDHTKHCDNVTVSPKKVADVMRDNESKNDDTSQDKTSTKIYENNQNENQGTNMDLETAAITIQKVFRNFLFKSRGSTFEDTANDEGNFMDEDNKNKEECNFSMTNSLSTDRRAHGITRMDTVLQTVNEEKSLSLSTDDSSTLSSAATIIQAHVRGFLARNKLNSNKTVSSTSVAASNSNEPSYTSIEAGSDQSKNKNVLNIHIVPEGENYLSRDESLITSMDLSLDSPPSSINLHPLGYDKSERRKLKREDAIQSISPPSNNSGKLSEDLDSVKELPASAHDLASHLVDDINKENNKSIPIEKALTATDTKINETIETSDYKTLHPQRFSSKKESLTKINFDETDVVTPFVSNEDLTSLKLTHSGEFHDAVLPTRVSRSDTSVVSEFKNVLVYFLLWNHS</sequence>
<comment type="caution">
    <text evidence="4">The sequence shown here is derived from an EMBL/GenBank/DDBJ whole genome shotgun (WGS) entry which is preliminary data.</text>
</comment>
<dbReference type="OrthoDB" id="6161835at2759"/>
<dbReference type="Gene3D" id="1.20.5.190">
    <property type="match status" value="1"/>
</dbReference>
<dbReference type="SMART" id="SM00394">
    <property type="entry name" value="RIIa"/>
    <property type="match status" value="1"/>
</dbReference>
<protein>
    <recommendedName>
        <fullName evidence="3">RIIa domain-containing protein</fullName>
    </recommendedName>
</protein>
<feature type="region of interest" description="Disordered" evidence="2">
    <location>
        <begin position="761"/>
        <end position="809"/>
    </location>
</feature>